<comment type="caution">
    <text evidence="1">The sequence shown here is derived from an EMBL/GenBank/DDBJ whole genome shotgun (WGS) entry which is preliminary data.</text>
</comment>
<dbReference type="EMBL" id="BARU01016972">
    <property type="protein sequence ID" value="GAH54771.1"/>
    <property type="molecule type" value="Genomic_DNA"/>
</dbReference>
<evidence type="ECO:0000313" key="1">
    <source>
        <dbReference type="EMBL" id="GAH54771.1"/>
    </source>
</evidence>
<dbReference type="AlphaFoldDB" id="X1GA28"/>
<name>X1GA28_9ZZZZ</name>
<gene>
    <name evidence="1" type="ORF">S03H2_28175</name>
</gene>
<organism evidence="1">
    <name type="scientific">marine sediment metagenome</name>
    <dbReference type="NCBI Taxonomy" id="412755"/>
    <lineage>
        <taxon>unclassified sequences</taxon>
        <taxon>metagenomes</taxon>
        <taxon>ecological metagenomes</taxon>
    </lineage>
</organism>
<accession>X1GA28</accession>
<protein>
    <submittedName>
        <fullName evidence="1">Uncharacterized protein</fullName>
    </submittedName>
</protein>
<reference evidence="1" key="1">
    <citation type="journal article" date="2014" name="Front. Microbiol.">
        <title>High frequency of phylogenetically diverse reductive dehalogenase-homologous genes in deep subseafloor sedimentary metagenomes.</title>
        <authorList>
            <person name="Kawai M."/>
            <person name="Futagami T."/>
            <person name="Toyoda A."/>
            <person name="Takaki Y."/>
            <person name="Nishi S."/>
            <person name="Hori S."/>
            <person name="Arai W."/>
            <person name="Tsubouchi T."/>
            <person name="Morono Y."/>
            <person name="Uchiyama I."/>
            <person name="Ito T."/>
            <person name="Fujiyama A."/>
            <person name="Inagaki F."/>
            <person name="Takami H."/>
        </authorList>
    </citation>
    <scope>NUCLEOTIDE SEQUENCE</scope>
    <source>
        <strain evidence="1">Expedition CK06-06</strain>
    </source>
</reference>
<proteinExistence type="predicted"/>
<sequence>MRTEVRLFDKVSSLAHEIPLDEYGKTYRNALSQIDPSNEKAIRTQAAYISSNAHPRTDKEKKALEELQKIAGVTVDREIILERISNSFERSTEGKIRSMPDEEDIWNLEDSQVLTCTSAPDELQMD</sequence>
<feature type="non-terminal residue" evidence="1">
    <location>
        <position position="126"/>
    </location>
</feature>